<dbReference type="EMBL" id="FWXF01000001">
    <property type="protein sequence ID" value="SMC16794.1"/>
    <property type="molecule type" value="Genomic_DNA"/>
</dbReference>
<evidence type="ECO:0000256" key="7">
    <source>
        <dbReference type="ARBA" id="ARBA00041129"/>
    </source>
</evidence>
<dbReference type="AlphaFoldDB" id="A0A1W1WYT3"/>
<reference evidence="14 15" key="1">
    <citation type="submission" date="2017-04" db="EMBL/GenBank/DDBJ databases">
        <authorList>
            <person name="Afonso C.L."/>
            <person name="Miller P.J."/>
            <person name="Scott M.A."/>
            <person name="Spackman E."/>
            <person name="Goraichik I."/>
            <person name="Dimitrov K.M."/>
            <person name="Suarez D.L."/>
            <person name="Swayne D.E."/>
        </authorList>
    </citation>
    <scope>NUCLEOTIDE SEQUENCE [LARGE SCALE GENOMIC DNA]</scope>
    <source>
        <strain evidence="14 15">DSM 13146</strain>
    </source>
</reference>
<keyword evidence="11" id="KW-0963">Cytoplasm</keyword>
<accession>A0A1W1WYT3</accession>
<evidence type="ECO:0000256" key="9">
    <source>
        <dbReference type="ARBA" id="ARBA00042745"/>
    </source>
</evidence>
<feature type="binding site" evidence="11">
    <location>
        <position position="52"/>
    </location>
    <ligand>
        <name>S-adenosyl-L-methionine</name>
        <dbReference type="ChEBI" id="CHEBI:59789"/>
    </ligand>
</feature>
<organism evidence="14 15">
    <name type="scientific">Desulfacinum hydrothermale DSM 13146</name>
    <dbReference type="NCBI Taxonomy" id="1121390"/>
    <lineage>
        <taxon>Bacteria</taxon>
        <taxon>Pseudomonadati</taxon>
        <taxon>Thermodesulfobacteriota</taxon>
        <taxon>Syntrophobacteria</taxon>
        <taxon>Syntrophobacterales</taxon>
        <taxon>Syntrophobacteraceae</taxon>
        <taxon>Desulfacinum</taxon>
    </lineage>
</organism>
<feature type="active site" description="Proton acceptor" evidence="11 12">
    <location>
        <position position="150"/>
    </location>
</feature>
<feature type="binding site" evidence="11">
    <location>
        <position position="50"/>
    </location>
    <ligand>
        <name>S-adenosyl-L-methionine</name>
        <dbReference type="ChEBI" id="CHEBI:59789"/>
    </ligand>
</feature>
<evidence type="ECO:0000256" key="12">
    <source>
        <dbReference type="PIRSR" id="PIRSR005461-1"/>
    </source>
</evidence>
<feature type="domain" description="Ribosomal RNA methyltransferase FtsJ" evidence="13">
    <location>
        <begin position="18"/>
        <end position="193"/>
    </location>
</feature>
<dbReference type="Proteomes" id="UP000192783">
    <property type="component" value="Unassembled WGS sequence"/>
</dbReference>
<protein>
    <recommendedName>
        <fullName evidence="7 11">Ribosomal RNA large subunit methyltransferase E</fullName>
        <ecNumber evidence="6 11">2.1.1.166</ecNumber>
    </recommendedName>
    <alternativeName>
        <fullName evidence="9 11">23S rRNA Um2552 methyltransferase</fullName>
    </alternativeName>
    <alternativeName>
        <fullName evidence="8 11">rRNA (uridine-2'-O-)-methyltransferase</fullName>
    </alternativeName>
</protein>
<dbReference type="STRING" id="1121390.SAMN02746041_00174"/>
<evidence type="ECO:0000256" key="4">
    <source>
        <dbReference type="ARBA" id="ARBA00022691"/>
    </source>
</evidence>
<proteinExistence type="inferred from homology"/>
<comment type="subcellular location">
    <subcellularLocation>
        <location evidence="11">Cytoplasm</location>
    </subcellularLocation>
</comment>
<feature type="binding site" evidence="11">
    <location>
        <position position="70"/>
    </location>
    <ligand>
        <name>S-adenosyl-L-methionine</name>
        <dbReference type="ChEBI" id="CHEBI:59789"/>
    </ligand>
</feature>
<feature type="binding site" evidence="11">
    <location>
        <position position="110"/>
    </location>
    <ligand>
        <name>S-adenosyl-L-methionine</name>
        <dbReference type="ChEBI" id="CHEBI:59789"/>
    </ligand>
</feature>
<dbReference type="HAMAP" id="MF_01547">
    <property type="entry name" value="RNA_methyltr_E"/>
    <property type="match status" value="1"/>
</dbReference>
<evidence type="ECO:0000256" key="6">
    <source>
        <dbReference type="ARBA" id="ARBA00038861"/>
    </source>
</evidence>
<comment type="function">
    <text evidence="5 11">Specifically methylates the uridine in position 2552 of 23S rRNA at the 2'-O position of the ribose in the fully assembled 50S ribosomal subunit.</text>
</comment>
<keyword evidence="2 11" id="KW-0489">Methyltransferase</keyword>
<dbReference type="InterPro" id="IPR050082">
    <property type="entry name" value="RNA_methyltr_RlmE"/>
</dbReference>
<dbReference type="InterPro" id="IPR002877">
    <property type="entry name" value="RNA_MeTrfase_FtsJ_dom"/>
</dbReference>
<keyword evidence="3 11" id="KW-0808">Transferase</keyword>
<comment type="similarity">
    <text evidence="11">Belongs to the class I-like SAM-binding methyltransferase superfamily. RNA methyltransferase RlmE family.</text>
</comment>
<dbReference type="RefSeq" id="WP_084055653.1">
    <property type="nucleotide sequence ID" value="NZ_FWXF01000001.1"/>
</dbReference>
<gene>
    <name evidence="11" type="primary">rlmE</name>
    <name evidence="11" type="synonym">ftsJ</name>
    <name evidence="11" type="synonym">rrmJ</name>
    <name evidence="14" type="ORF">SAMN02746041_00174</name>
</gene>
<dbReference type="EC" id="2.1.1.166" evidence="6 11"/>
<sequence>MSHPYRDHYFHRAKKERYLARAIYKLEQIQKKHRILKPGQRVLDLGAAPGSWIQFTERVVGPKGVVVGVDLQPIAHPFPSHVITFQRDIFEEDTEAMLRDYAPFDVVLSDMAPKTSGIKVADAARSELLYERALDLACRLLRPGGHFCSKIFQGSDFHALVAETKRRFQRVKVVKPDASRKQSKEIYILAMKYKAM</sequence>
<keyword evidence="15" id="KW-1185">Reference proteome</keyword>
<dbReference type="Pfam" id="PF01728">
    <property type="entry name" value="FtsJ"/>
    <property type="match status" value="1"/>
</dbReference>
<evidence type="ECO:0000256" key="3">
    <source>
        <dbReference type="ARBA" id="ARBA00022679"/>
    </source>
</evidence>
<evidence type="ECO:0000256" key="5">
    <source>
        <dbReference type="ARBA" id="ARBA00037569"/>
    </source>
</evidence>
<dbReference type="PANTHER" id="PTHR10920">
    <property type="entry name" value="RIBOSOMAL RNA METHYLTRANSFERASE"/>
    <property type="match status" value="1"/>
</dbReference>
<dbReference type="OrthoDB" id="9790080at2"/>
<dbReference type="SUPFAM" id="SSF53335">
    <property type="entry name" value="S-adenosyl-L-methionine-dependent methyltransferases"/>
    <property type="match status" value="1"/>
</dbReference>
<evidence type="ECO:0000256" key="8">
    <source>
        <dbReference type="ARBA" id="ARBA00041995"/>
    </source>
</evidence>
<evidence type="ECO:0000256" key="11">
    <source>
        <dbReference type="HAMAP-Rule" id="MF_01547"/>
    </source>
</evidence>
<evidence type="ECO:0000313" key="14">
    <source>
        <dbReference type="EMBL" id="SMC16794.1"/>
    </source>
</evidence>
<dbReference type="PANTHER" id="PTHR10920:SF18">
    <property type="entry name" value="RRNA METHYLTRANSFERASE 2, MITOCHONDRIAL"/>
    <property type="match status" value="1"/>
</dbReference>
<evidence type="ECO:0000256" key="10">
    <source>
        <dbReference type="ARBA" id="ARBA00048970"/>
    </source>
</evidence>
<dbReference type="GO" id="GO:0008650">
    <property type="term" value="F:rRNA (uridine-2'-O-)-methyltransferase activity"/>
    <property type="evidence" value="ECO:0007669"/>
    <property type="project" value="UniProtKB-UniRule"/>
</dbReference>
<evidence type="ECO:0000256" key="2">
    <source>
        <dbReference type="ARBA" id="ARBA00022603"/>
    </source>
</evidence>
<dbReference type="InterPro" id="IPR029063">
    <property type="entry name" value="SAM-dependent_MTases_sf"/>
</dbReference>
<evidence type="ECO:0000259" key="13">
    <source>
        <dbReference type="Pfam" id="PF01728"/>
    </source>
</evidence>
<name>A0A1W1WYT3_9BACT</name>
<dbReference type="PIRSF" id="PIRSF005461">
    <property type="entry name" value="23S_rRNA_mtase"/>
    <property type="match status" value="1"/>
</dbReference>
<evidence type="ECO:0000256" key="1">
    <source>
        <dbReference type="ARBA" id="ARBA00022552"/>
    </source>
</evidence>
<dbReference type="GO" id="GO:0005737">
    <property type="term" value="C:cytoplasm"/>
    <property type="evidence" value="ECO:0007669"/>
    <property type="project" value="UniProtKB-SubCell"/>
</dbReference>
<evidence type="ECO:0000313" key="15">
    <source>
        <dbReference type="Proteomes" id="UP000192783"/>
    </source>
</evidence>
<dbReference type="Gene3D" id="3.40.50.150">
    <property type="entry name" value="Vaccinia Virus protein VP39"/>
    <property type="match status" value="1"/>
</dbReference>
<feature type="binding site" evidence="11">
    <location>
        <position position="88"/>
    </location>
    <ligand>
        <name>S-adenosyl-L-methionine</name>
        <dbReference type="ChEBI" id="CHEBI:59789"/>
    </ligand>
</feature>
<keyword evidence="4 11" id="KW-0949">S-adenosyl-L-methionine</keyword>
<dbReference type="InterPro" id="IPR015507">
    <property type="entry name" value="rRNA-MeTfrase_E"/>
</dbReference>
<comment type="catalytic activity">
    <reaction evidence="10 11">
        <text>uridine(2552) in 23S rRNA + S-adenosyl-L-methionine = 2'-O-methyluridine(2552) in 23S rRNA + S-adenosyl-L-homocysteine + H(+)</text>
        <dbReference type="Rhea" id="RHEA:42720"/>
        <dbReference type="Rhea" id="RHEA-COMP:10202"/>
        <dbReference type="Rhea" id="RHEA-COMP:10203"/>
        <dbReference type="ChEBI" id="CHEBI:15378"/>
        <dbReference type="ChEBI" id="CHEBI:57856"/>
        <dbReference type="ChEBI" id="CHEBI:59789"/>
        <dbReference type="ChEBI" id="CHEBI:65315"/>
        <dbReference type="ChEBI" id="CHEBI:74478"/>
        <dbReference type="EC" id="2.1.1.166"/>
    </reaction>
</comment>
<keyword evidence="1 11" id="KW-0698">rRNA processing</keyword>